<organism evidence="2">
    <name type="scientific">viral metagenome</name>
    <dbReference type="NCBI Taxonomy" id="1070528"/>
    <lineage>
        <taxon>unclassified sequences</taxon>
        <taxon>metagenomes</taxon>
        <taxon>organismal metagenomes</taxon>
    </lineage>
</organism>
<dbReference type="EMBL" id="MN739309">
    <property type="protein sequence ID" value="QHS97936.1"/>
    <property type="molecule type" value="Genomic_DNA"/>
</dbReference>
<evidence type="ECO:0000313" key="2">
    <source>
        <dbReference type="EMBL" id="QHS97936.1"/>
    </source>
</evidence>
<evidence type="ECO:0000256" key="1">
    <source>
        <dbReference type="SAM" id="MobiDB-lite"/>
    </source>
</evidence>
<accession>A0A6C0C0J4</accession>
<protein>
    <submittedName>
        <fullName evidence="2">Uncharacterized protein</fullName>
    </submittedName>
</protein>
<feature type="compositionally biased region" description="Basic and acidic residues" evidence="1">
    <location>
        <begin position="25"/>
        <end position="34"/>
    </location>
</feature>
<reference evidence="2" key="1">
    <citation type="journal article" date="2020" name="Nature">
        <title>Giant virus diversity and host interactions through global metagenomics.</title>
        <authorList>
            <person name="Schulz F."/>
            <person name="Roux S."/>
            <person name="Paez-Espino D."/>
            <person name="Jungbluth S."/>
            <person name="Walsh D.A."/>
            <person name="Denef V.J."/>
            <person name="McMahon K.D."/>
            <person name="Konstantinidis K.T."/>
            <person name="Eloe-Fadrosh E.A."/>
            <person name="Kyrpides N.C."/>
            <person name="Woyke T."/>
        </authorList>
    </citation>
    <scope>NUCLEOTIDE SEQUENCE</scope>
    <source>
        <strain evidence="2">GVMAG-M-3300020182-33</strain>
    </source>
</reference>
<feature type="region of interest" description="Disordered" evidence="1">
    <location>
        <begin position="25"/>
        <end position="57"/>
    </location>
</feature>
<sequence length="94" mass="9818">MAKAPTAQAQAERILALLDKLRESGGEENKKLDDNPVETVDSSSDEGDAVIPTPVTPVGVGDAGIQAPVSPVASPSLITLTPRKYHSLPCENQL</sequence>
<proteinExistence type="predicted"/>
<name>A0A6C0C0J4_9ZZZZ</name>
<dbReference type="AlphaFoldDB" id="A0A6C0C0J4"/>